<feature type="transmembrane region" description="Helical" evidence="2">
    <location>
        <begin position="70"/>
        <end position="87"/>
    </location>
</feature>
<accession>A0A1C4WLP3</accession>
<dbReference type="STRING" id="121616.GA0070216_103438"/>
<keyword evidence="2" id="KW-0472">Membrane</keyword>
<dbReference type="GO" id="GO:0008237">
    <property type="term" value="F:metallopeptidase activity"/>
    <property type="evidence" value="ECO:0007669"/>
    <property type="project" value="InterPro"/>
</dbReference>
<keyword evidence="2" id="KW-1133">Transmembrane helix</keyword>
<dbReference type="SUPFAM" id="SSF55486">
    <property type="entry name" value="Metalloproteases ('zincins'), catalytic domain"/>
    <property type="match status" value="1"/>
</dbReference>
<name>A0A1C4WLP3_9ACTN</name>
<dbReference type="RefSeq" id="WP_245722377.1">
    <property type="nucleotide sequence ID" value="NZ_FMCU01000003.1"/>
</dbReference>
<feature type="compositionally biased region" description="Gly residues" evidence="1">
    <location>
        <begin position="105"/>
        <end position="119"/>
    </location>
</feature>
<sequence>MSTPTDSAAHPEPPAAGRPDPRATDPHAMLRHTDPHAGHRYGGSRHAAAGHGGSAREPYRSRRLRRRRRAALLGLALLGAGGFVGLYPDDPAGTPAPVAGRLADGAGGGRPTDGPGGGRPDGDPTTTGYPRSGPGRFTAADGRSEVYGSDGPLYRYRIEVEQGTGQDVDAFAAAVDDTLGDPHSWIGSGELRFRRVPEAAAADFTIYLATPATSERMCAEGGLDTEGYTSCRLPGRVIINLARWMDAVPDYGAPLSVYRTYVVNHEVGHELGEEHQACPGPGEPAPVMQQQTYGLDGCVANAWPYVDGSRYSGELIPGS</sequence>
<dbReference type="Pfam" id="PF11350">
    <property type="entry name" value="DUF3152"/>
    <property type="match status" value="1"/>
</dbReference>
<reference evidence="5" key="1">
    <citation type="submission" date="2016-06" db="EMBL/GenBank/DDBJ databases">
        <authorList>
            <person name="Varghese N."/>
            <person name="Submissions Spin"/>
        </authorList>
    </citation>
    <scope>NUCLEOTIDE SEQUENCE [LARGE SCALE GENOMIC DNA]</scope>
    <source>
        <strain evidence="5">DSM 44100</strain>
    </source>
</reference>
<dbReference type="Gene3D" id="3.40.390.10">
    <property type="entry name" value="Collagenase (Catalytic Domain)"/>
    <property type="match status" value="1"/>
</dbReference>
<evidence type="ECO:0000313" key="5">
    <source>
        <dbReference type="Proteomes" id="UP000198797"/>
    </source>
</evidence>
<protein>
    <recommendedName>
        <fullName evidence="3">DUF3152 domain-containing protein</fullName>
    </recommendedName>
</protein>
<dbReference type="InterPro" id="IPR022603">
    <property type="entry name" value="DUF3152"/>
</dbReference>
<dbReference type="InterPro" id="IPR024079">
    <property type="entry name" value="MetalloPept_cat_dom_sf"/>
</dbReference>
<proteinExistence type="predicted"/>
<evidence type="ECO:0000256" key="1">
    <source>
        <dbReference type="SAM" id="MobiDB-lite"/>
    </source>
</evidence>
<organism evidence="4 5">
    <name type="scientific">Micromonospora matsumotoense</name>
    <dbReference type="NCBI Taxonomy" id="121616"/>
    <lineage>
        <taxon>Bacteria</taxon>
        <taxon>Bacillati</taxon>
        <taxon>Actinomycetota</taxon>
        <taxon>Actinomycetes</taxon>
        <taxon>Micromonosporales</taxon>
        <taxon>Micromonosporaceae</taxon>
        <taxon>Micromonospora</taxon>
    </lineage>
</organism>
<dbReference type="EMBL" id="FMCU01000003">
    <property type="protein sequence ID" value="SCE97079.1"/>
    <property type="molecule type" value="Genomic_DNA"/>
</dbReference>
<feature type="region of interest" description="Disordered" evidence="1">
    <location>
        <begin position="1"/>
        <end position="62"/>
    </location>
</feature>
<keyword evidence="5" id="KW-1185">Reference proteome</keyword>
<gene>
    <name evidence="4" type="ORF">GA0070216_103438</name>
</gene>
<evidence type="ECO:0000313" key="4">
    <source>
        <dbReference type="EMBL" id="SCE97079.1"/>
    </source>
</evidence>
<dbReference type="Proteomes" id="UP000198797">
    <property type="component" value="Unassembled WGS sequence"/>
</dbReference>
<evidence type="ECO:0000259" key="3">
    <source>
        <dbReference type="Pfam" id="PF11350"/>
    </source>
</evidence>
<feature type="region of interest" description="Disordered" evidence="1">
    <location>
        <begin position="95"/>
        <end position="145"/>
    </location>
</feature>
<dbReference type="AlphaFoldDB" id="A0A1C4WLP3"/>
<evidence type="ECO:0000256" key="2">
    <source>
        <dbReference type="SAM" id="Phobius"/>
    </source>
</evidence>
<feature type="domain" description="DUF3152" evidence="3">
    <location>
        <begin position="126"/>
        <end position="296"/>
    </location>
</feature>
<keyword evidence="2" id="KW-0812">Transmembrane</keyword>